<dbReference type="InterPro" id="IPR044578">
    <property type="entry name" value="BIR6-like"/>
</dbReference>
<keyword evidence="3" id="KW-1185">Reference proteome</keyword>
<evidence type="ECO:0000313" key="3">
    <source>
        <dbReference type="Proteomes" id="UP000001514"/>
    </source>
</evidence>
<sequence>MVEKENKKEGKRRTPKDGPQQISFTKEKRQSLIGGSPKPKDDPPPPPPPPPQQQQHDPEPELELEPEPKPLQPINESTMGMRLNQAPWRESIIIQCQGAEAAIEEQERSSWRSSPSSQGSRTSPPAVARFRPLAISAEAQELLDILETEMEEVRERKLRDYCGKLSTDIVVDVLNHARDVEATIQFFDWCHGRHGYTHTAFAFNRLLEFLVNKRQYKRAHQMLIAHSKPSSFQANAVTYSTIVRGYCEDGETRQAGSGTPGTHEEGGSSSQYNIILTRLCKHGKEKEAHSHQISSRDANQSFQECFHLSTDSCDLEQSFAPAGSGKEVGFQTFEDHGIQAGFFFSIRFVNQAVWKEWVSWCVEFGVDAPYEIGGSSSPRTRSVLPQAEANFRDASEAARGAKSAPFLGAPDALKGVLSGVTVGLTNFRGCSSNHA</sequence>
<dbReference type="Gramene" id="EFJ06252">
    <property type="protein sequence ID" value="EFJ06252"/>
    <property type="gene ID" value="SELMODRAFT_430858"/>
</dbReference>
<dbReference type="HOGENOM" id="CLU_630745_0_0_1"/>
<evidence type="ECO:0000313" key="2">
    <source>
        <dbReference type="EMBL" id="EFJ06252.1"/>
    </source>
</evidence>
<dbReference type="GO" id="GO:0003729">
    <property type="term" value="F:mRNA binding"/>
    <property type="evidence" value="ECO:0000318"/>
    <property type="project" value="GO_Central"/>
</dbReference>
<feature type="region of interest" description="Disordered" evidence="1">
    <location>
        <begin position="1"/>
        <end position="75"/>
    </location>
</feature>
<dbReference type="Proteomes" id="UP000001514">
    <property type="component" value="Unassembled WGS sequence"/>
</dbReference>
<dbReference type="Gene3D" id="1.25.40.10">
    <property type="entry name" value="Tetratricopeptide repeat domain"/>
    <property type="match status" value="1"/>
</dbReference>
<dbReference type="GO" id="GO:0008380">
    <property type="term" value="P:RNA splicing"/>
    <property type="evidence" value="ECO:0007669"/>
    <property type="project" value="InterPro"/>
</dbReference>
<dbReference type="KEGG" id="smo:SELMODRAFT_430858"/>
<feature type="region of interest" description="Disordered" evidence="1">
    <location>
        <begin position="104"/>
        <end position="127"/>
    </location>
</feature>
<reference evidence="2 3" key="1">
    <citation type="journal article" date="2011" name="Science">
        <title>The Selaginella genome identifies genetic changes associated with the evolution of vascular plants.</title>
        <authorList>
            <person name="Banks J.A."/>
            <person name="Nishiyama T."/>
            <person name="Hasebe M."/>
            <person name="Bowman J.L."/>
            <person name="Gribskov M."/>
            <person name="dePamphilis C."/>
            <person name="Albert V.A."/>
            <person name="Aono N."/>
            <person name="Aoyama T."/>
            <person name="Ambrose B.A."/>
            <person name="Ashton N.W."/>
            <person name="Axtell M.J."/>
            <person name="Barker E."/>
            <person name="Barker M.S."/>
            <person name="Bennetzen J.L."/>
            <person name="Bonawitz N.D."/>
            <person name="Chapple C."/>
            <person name="Cheng C."/>
            <person name="Correa L.G."/>
            <person name="Dacre M."/>
            <person name="DeBarry J."/>
            <person name="Dreyer I."/>
            <person name="Elias M."/>
            <person name="Engstrom E.M."/>
            <person name="Estelle M."/>
            <person name="Feng L."/>
            <person name="Finet C."/>
            <person name="Floyd S.K."/>
            <person name="Frommer W.B."/>
            <person name="Fujita T."/>
            <person name="Gramzow L."/>
            <person name="Gutensohn M."/>
            <person name="Harholt J."/>
            <person name="Hattori M."/>
            <person name="Heyl A."/>
            <person name="Hirai T."/>
            <person name="Hiwatashi Y."/>
            <person name="Ishikawa M."/>
            <person name="Iwata M."/>
            <person name="Karol K.G."/>
            <person name="Koehler B."/>
            <person name="Kolukisaoglu U."/>
            <person name="Kubo M."/>
            <person name="Kurata T."/>
            <person name="Lalonde S."/>
            <person name="Li K."/>
            <person name="Li Y."/>
            <person name="Litt A."/>
            <person name="Lyons E."/>
            <person name="Manning G."/>
            <person name="Maruyama T."/>
            <person name="Michael T.P."/>
            <person name="Mikami K."/>
            <person name="Miyazaki S."/>
            <person name="Morinaga S."/>
            <person name="Murata T."/>
            <person name="Mueller-Roeber B."/>
            <person name="Nelson D.R."/>
            <person name="Obara M."/>
            <person name="Oguri Y."/>
            <person name="Olmstead R.G."/>
            <person name="Onodera N."/>
            <person name="Petersen B.L."/>
            <person name="Pils B."/>
            <person name="Prigge M."/>
            <person name="Rensing S.A."/>
            <person name="Riano-Pachon D.M."/>
            <person name="Roberts A.W."/>
            <person name="Sato Y."/>
            <person name="Scheller H.V."/>
            <person name="Schulz B."/>
            <person name="Schulz C."/>
            <person name="Shakirov E.V."/>
            <person name="Shibagaki N."/>
            <person name="Shinohara N."/>
            <person name="Shippen D.E."/>
            <person name="Soerensen I."/>
            <person name="Sotooka R."/>
            <person name="Sugimoto N."/>
            <person name="Sugita M."/>
            <person name="Sumikawa N."/>
            <person name="Tanurdzic M."/>
            <person name="Theissen G."/>
            <person name="Ulvskov P."/>
            <person name="Wakazuki S."/>
            <person name="Weng J.K."/>
            <person name="Willats W.W."/>
            <person name="Wipf D."/>
            <person name="Wolf P.G."/>
            <person name="Yang L."/>
            <person name="Zimmer A.D."/>
            <person name="Zhu Q."/>
            <person name="Mitros T."/>
            <person name="Hellsten U."/>
            <person name="Loque D."/>
            <person name="Otillar R."/>
            <person name="Salamov A."/>
            <person name="Schmutz J."/>
            <person name="Shapiro H."/>
            <person name="Lindquist E."/>
            <person name="Lucas S."/>
            <person name="Rokhsar D."/>
            <person name="Grigoriev I.V."/>
        </authorList>
    </citation>
    <scope>NUCLEOTIDE SEQUENCE [LARGE SCALE GENOMIC DNA]</scope>
</reference>
<gene>
    <name evidence="2" type="ORF">SELMODRAFT_430858</name>
</gene>
<protein>
    <submittedName>
        <fullName evidence="2">Uncharacterized protein</fullName>
    </submittedName>
</protein>
<dbReference type="EMBL" id="GL377704">
    <property type="protein sequence ID" value="EFJ06252.1"/>
    <property type="molecule type" value="Genomic_DNA"/>
</dbReference>
<organism evidence="3">
    <name type="scientific">Selaginella moellendorffii</name>
    <name type="common">Spikemoss</name>
    <dbReference type="NCBI Taxonomy" id="88036"/>
    <lineage>
        <taxon>Eukaryota</taxon>
        <taxon>Viridiplantae</taxon>
        <taxon>Streptophyta</taxon>
        <taxon>Embryophyta</taxon>
        <taxon>Tracheophyta</taxon>
        <taxon>Lycopodiopsida</taxon>
        <taxon>Selaginellales</taxon>
        <taxon>Selaginellaceae</taxon>
        <taxon>Selaginella</taxon>
    </lineage>
</organism>
<dbReference type="PANTHER" id="PTHR47003:SF2">
    <property type="entry name" value="OS01G0970900 PROTEIN"/>
    <property type="match status" value="1"/>
</dbReference>
<accession>D8TAR4</accession>
<evidence type="ECO:0000256" key="1">
    <source>
        <dbReference type="SAM" id="MobiDB-lite"/>
    </source>
</evidence>
<proteinExistence type="predicted"/>
<name>D8TAR4_SELML</name>
<dbReference type="AlphaFoldDB" id="D8TAR4"/>
<feature type="compositionally biased region" description="Low complexity" evidence="1">
    <location>
        <begin position="111"/>
        <end position="125"/>
    </location>
</feature>
<dbReference type="InterPro" id="IPR011990">
    <property type="entry name" value="TPR-like_helical_dom_sf"/>
</dbReference>
<dbReference type="InParanoid" id="D8TAR4"/>
<dbReference type="PANTHER" id="PTHR47003">
    <property type="entry name" value="OS01G0970900 PROTEIN"/>
    <property type="match status" value="1"/>
</dbReference>